<dbReference type="AlphaFoldDB" id="A0A0H2RKH2"/>
<proteinExistence type="predicted"/>
<dbReference type="GO" id="GO:0051082">
    <property type="term" value="F:unfolded protein binding"/>
    <property type="evidence" value="ECO:0007669"/>
    <property type="project" value="TreeGrafter"/>
</dbReference>
<keyword evidence="3" id="KW-1185">Reference proteome</keyword>
<evidence type="ECO:0000256" key="1">
    <source>
        <dbReference type="SAM" id="Phobius"/>
    </source>
</evidence>
<protein>
    <submittedName>
        <fullName evidence="2">Uncharacterized protein</fullName>
    </submittedName>
</protein>
<dbReference type="PANTHER" id="PTHR35329:SF1">
    <property type="entry name" value="CHITIN SYNTHASE EXPORT CHAPERONE"/>
    <property type="match status" value="1"/>
</dbReference>
<dbReference type="EMBL" id="KQ085979">
    <property type="protein sequence ID" value="KLO12384.1"/>
    <property type="molecule type" value="Genomic_DNA"/>
</dbReference>
<feature type="transmembrane region" description="Helical" evidence="1">
    <location>
        <begin position="128"/>
        <end position="153"/>
    </location>
</feature>
<organism evidence="2 3">
    <name type="scientific">Schizopora paradoxa</name>
    <dbReference type="NCBI Taxonomy" id="27342"/>
    <lineage>
        <taxon>Eukaryota</taxon>
        <taxon>Fungi</taxon>
        <taxon>Dikarya</taxon>
        <taxon>Basidiomycota</taxon>
        <taxon>Agaricomycotina</taxon>
        <taxon>Agaricomycetes</taxon>
        <taxon>Hymenochaetales</taxon>
        <taxon>Schizoporaceae</taxon>
        <taxon>Schizopora</taxon>
    </lineage>
</organism>
<dbReference type="GO" id="GO:0006457">
    <property type="term" value="P:protein folding"/>
    <property type="evidence" value="ECO:0007669"/>
    <property type="project" value="TreeGrafter"/>
</dbReference>
<feature type="transmembrane region" description="Helical" evidence="1">
    <location>
        <begin position="97"/>
        <end position="116"/>
    </location>
</feature>
<keyword evidence="1" id="KW-1133">Transmembrane helix</keyword>
<feature type="transmembrane region" description="Helical" evidence="1">
    <location>
        <begin position="276"/>
        <end position="296"/>
    </location>
</feature>
<dbReference type="InParanoid" id="A0A0H2RKH2"/>
<keyword evidence="1" id="KW-0472">Membrane</keyword>
<dbReference type="STRING" id="27342.A0A0H2RKH2"/>
<dbReference type="GO" id="GO:0005789">
    <property type="term" value="C:endoplasmic reticulum membrane"/>
    <property type="evidence" value="ECO:0007669"/>
    <property type="project" value="TreeGrafter"/>
</dbReference>
<dbReference type="Proteomes" id="UP000053477">
    <property type="component" value="Unassembled WGS sequence"/>
</dbReference>
<gene>
    <name evidence="2" type="ORF">SCHPADRAFT_875550</name>
</gene>
<dbReference type="PANTHER" id="PTHR35329">
    <property type="entry name" value="CHITIN SYNTHASE EXPORT CHAPERONE"/>
    <property type="match status" value="1"/>
</dbReference>
<evidence type="ECO:0000313" key="2">
    <source>
        <dbReference type="EMBL" id="KLO12384.1"/>
    </source>
</evidence>
<feature type="transmembrane region" description="Helical" evidence="1">
    <location>
        <begin position="67"/>
        <end position="85"/>
    </location>
</feature>
<feature type="transmembrane region" description="Helical" evidence="1">
    <location>
        <begin position="242"/>
        <end position="261"/>
    </location>
</feature>
<feature type="transmembrane region" description="Helical" evidence="1">
    <location>
        <begin position="165"/>
        <end position="188"/>
    </location>
</feature>
<keyword evidence="1" id="KW-0812">Transmembrane</keyword>
<dbReference type="OrthoDB" id="5582162at2759"/>
<reference evidence="2 3" key="1">
    <citation type="submission" date="2015-04" db="EMBL/GenBank/DDBJ databases">
        <title>Complete genome sequence of Schizopora paradoxa KUC8140, a cosmopolitan wood degrader in East Asia.</title>
        <authorList>
            <consortium name="DOE Joint Genome Institute"/>
            <person name="Min B."/>
            <person name="Park H."/>
            <person name="Jang Y."/>
            <person name="Kim J.-J."/>
            <person name="Kim K.H."/>
            <person name="Pangilinan J."/>
            <person name="Lipzen A."/>
            <person name="Riley R."/>
            <person name="Grigoriev I.V."/>
            <person name="Spatafora J.W."/>
            <person name="Choi I.-G."/>
        </authorList>
    </citation>
    <scope>NUCLEOTIDE SEQUENCE [LARGE SCALE GENOMIC DNA]</scope>
    <source>
        <strain evidence="2 3">KUC8140</strain>
    </source>
</reference>
<evidence type="ECO:0000313" key="3">
    <source>
        <dbReference type="Proteomes" id="UP000053477"/>
    </source>
</evidence>
<name>A0A0H2RKH2_9AGAM</name>
<dbReference type="InterPro" id="IPR022057">
    <property type="entry name" value="Chs7"/>
</dbReference>
<sequence>MTRFGDFEPLCHHVPSYPWCNLFYRQLLKSDPSQLTGLSADRSSAPVGIDPTCGIPLVNKDGSLGNIANIIACGLSMLVVAWLVLSTGRRKAAVGRAELQIFLIIYFFTLPFQLLTTGSVLEQGTTGLVVLTAIHAGLLAALFWSLFANAIVATQVVEDGTLSSLIPFNIFNVLFFVATTYISLDVALHISNAFGPSNPPQSLNSVPLFVLTSVWPAAAAFIYFVLMAYIVLGILRERRPMLFFGFAAVLFILSQLDYFLLSKVICKSNDKVDGSFIATILETASVVVIYFGWISITEEDWEDDNNRYP</sequence>
<accession>A0A0H2RKH2</accession>
<dbReference type="Pfam" id="PF12271">
    <property type="entry name" value="Chs7"/>
    <property type="match status" value="1"/>
</dbReference>
<feature type="transmembrane region" description="Helical" evidence="1">
    <location>
        <begin position="208"/>
        <end position="235"/>
    </location>
</feature>